<keyword evidence="7" id="KW-1185">Reference proteome</keyword>
<comment type="caution">
    <text evidence="6">The sequence shown here is derived from an EMBL/GenBank/DDBJ whole genome shotgun (WGS) entry which is preliminary data.</text>
</comment>
<gene>
    <name evidence="6" type="ORF">GO984_11325</name>
</gene>
<evidence type="ECO:0000256" key="4">
    <source>
        <dbReference type="ARBA" id="ARBA00037981"/>
    </source>
</evidence>
<dbReference type="InterPro" id="IPR003680">
    <property type="entry name" value="Flavodoxin_fold"/>
</dbReference>
<dbReference type="PANTHER" id="PTHR46305">
    <property type="match status" value="1"/>
</dbReference>
<reference evidence="6 7" key="1">
    <citation type="submission" date="2019-12" db="EMBL/GenBank/DDBJ databases">
        <authorList>
            <person name="Zhang Y.-J."/>
        </authorList>
    </citation>
    <scope>NUCLEOTIDE SEQUENCE [LARGE SCALE GENOMIC DNA]</scope>
    <source>
        <strain evidence="6 7">CY05</strain>
    </source>
</reference>
<evidence type="ECO:0000313" key="6">
    <source>
        <dbReference type="EMBL" id="MVO16401.1"/>
    </source>
</evidence>
<dbReference type="RefSeq" id="WP_157022646.1">
    <property type="nucleotide sequence ID" value="NZ_WQLV01000006.1"/>
</dbReference>
<dbReference type="SUPFAM" id="SSF52218">
    <property type="entry name" value="Flavoproteins"/>
    <property type="match status" value="1"/>
</dbReference>
<protein>
    <submittedName>
        <fullName evidence="6">Flavodoxin family protein</fullName>
    </submittedName>
</protein>
<dbReference type="EMBL" id="WQLV01000006">
    <property type="protein sequence ID" value="MVO16401.1"/>
    <property type="molecule type" value="Genomic_DNA"/>
</dbReference>
<feature type="domain" description="Flavodoxin-like fold" evidence="5">
    <location>
        <begin position="3"/>
        <end position="189"/>
    </location>
</feature>
<dbReference type="PANTHER" id="PTHR46305:SF3">
    <property type="entry name" value="NADPH:QUINONE OXIDOREDUCTASE MDAB"/>
    <property type="match status" value="1"/>
</dbReference>
<comment type="similarity">
    <text evidence="4">Belongs to the oxidoreductase MdaB family.</text>
</comment>
<organism evidence="6 7">
    <name type="scientific">Parasedimentitalea huanghaiensis</name>
    <dbReference type="NCBI Taxonomy" id="2682100"/>
    <lineage>
        <taxon>Bacteria</taxon>
        <taxon>Pseudomonadati</taxon>
        <taxon>Pseudomonadota</taxon>
        <taxon>Alphaproteobacteria</taxon>
        <taxon>Rhodobacterales</taxon>
        <taxon>Paracoccaceae</taxon>
        <taxon>Parasedimentitalea</taxon>
    </lineage>
</organism>
<evidence type="ECO:0000256" key="2">
    <source>
        <dbReference type="ARBA" id="ARBA00022630"/>
    </source>
</evidence>
<dbReference type="Gene3D" id="3.40.50.360">
    <property type="match status" value="1"/>
</dbReference>
<evidence type="ECO:0000259" key="5">
    <source>
        <dbReference type="Pfam" id="PF02525"/>
    </source>
</evidence>
<evidence type="ECO:0000313" key="7">
    <source>
        <dbReference type="Proteomes" id="UP000478892"/>
    </source>
</evidence>
<dbReference type="InterPro" id="IPR029039">
    <property type="entry name" value="Flavoprotein-like_sf"/>
</dbReference>
<keyword evidence="3" id="KW-0274">FAD</keyword>
<accession>A0A6L6WGG3</accession>
<keyword evidence="2" id="KW-0285">Flavoprotein</keyword>
<dbReference type="Proteomes" id="UP000478892">
    <property type="component" value="Unassembled WGS sequence"/>
</dbReference>
<comment type="cofactor">
    <cofactor evidence="1">
        <name>FAD</name>
        <dbReference type="ChEBI" id="CHEBI:57692"/>
    </cofactor>
</comment>
<dbReference type="Pfam" id="PF02525">
    <property type="entry name" value="Flavodoxin_2"/>
    <property type="match status" value="1"/>
</dbReference>
<evidence type="ECO:0000256" key="3">
    <source>
        <dbReference type="ARBA" id="ARBA00022827"/>
    </source>
</evidence>
<evidence type="ECO:0000256" key="1">
    <source>
        <dbReference type="ARBA" id="ARBA00001974"/>
    </source>
</evidence>
<sequence length="202" mass="22415">MSNILIINGYQPYDFAPGSLNRAFAERAKAFFETQGDQVRVTTVVEGYDVEAEIASHQWADTIIMQFPIHCMATPWNLKKYQDEVYTAGMDGRLATGDGRSAEAPTENYGMSGALKGKTYMLSVTFNAPVEAFNDPEQTFFAGASVDTLLYPSHQNGKFLGLEKLPTFVAYDVMKNPQVEADFARFDAHLRDTFAKVAEPAE</sequence>
<proteinExistence type="inferred from homology"/>
<name>A0A6L6WGG3_9RHOB</name>
<dbReference type="InterPro" id="IPR052397">
    <property type="entry name" value="NADPH-QR_MdaB"/>
</dbReference>
<dbReference type="AlphaFoldDB" id="A0A6L6WGG3"/>